<comment type="caution">
    <text evidence="2">The sequence shown here is derived from an EMBL/GenBank/DDBJ whole genome shotgun (WGS) entry which is preliminary data.</text>
</comment>
<dbReference type="AlphaFoldDB" id="X1ENP4"/>
<dbReference type="InterPro" id="IPR052024">
    <property type="entry name" value="Methanogen_methyltrans"/>
</dbReference>
<dbReference type="InterPro" id="IPR000257">
    <property type="entry name" value="Uroporphyrinogen_deCOase"/>
</dbReference>
<dbReference type="PANTHER" id="PTHR47099:SF1">
    <property type="entry name" value="METHYLCOBAMIDE:COM METHYLTRANSFERASE MTBA"/>
    <property type="match status" value="1"/>
</dbReference>
<dbReference type="Pfam" id="PF01208">
    <property type="entry name" value="URO-D"/>
    <property type="match status" value="1"/>
</dbReference>
<reference evidence="2" key="1">
    <citation type="journal article" date="2014" name="Front. Microbiol.">
        <title>High frequency of phylogenetically diverse reductive dehalogenase-homologous genes in deep subseafloor sedimentary metagenomes.</title>
        <authorList>
            <person name="Kawai M."/>
            <person name="Futagami T."/>
            <person name="Toyoda A."/>
            <person name="Takaki Y."/>
            <person name="Nishi S."/>
            <person name="Hori S."/>
            <person name="Arai W."/>
            <person name="Tsubouchi T."/>
            <person name="Morono Y."/>
            <person name="Uchiyama I."/>
            <person name="Ito T."/>
            <person name="Fujiyama A."/>
            <person name="Inagaki F."/>
            <person name="Takami H."/>
        </authorList>
    </citation>
    <scope>NUCLEOTIDE SEQUENCE</scope>
    <source>
        <strain evidence="2">Expedition CK06-06</strain>
    </source>
</reference>
<protein>
    <recommendedName>
        <fullName evidence="1">Uroporphyrinogen decarboxylase (URO-D) domain-containing protein</fullName>
    </recommendedName>
</protein>
<dbReference type="Gene3D" id="3.20.20.210">
    <property type="match status" value="1"/>
</dbReference>
<gene>
    <name evidence="2" type="ORF">S03H2_06462</name>
</gene>
<name>X1ENP4_9ZZZZ</name>
<dbReference type="EMBL" id="BARU01002832">
    <property type="protein sequence ID" value="GAH18749.1"/>
    <property type="molecule type" value="Genomic_DNA"/>
</dbReference>
<dbReference type="InterPro" id="IPR038071">
    <property type="entry name" value="UROD/MetE-like_sf"/>
</dbReference>
<proteinExistence type="predicted"/>
<organism evidence="2">
    <name type="scientific">marine sediment metagenome</name>
    <dbReference type="NCBI Taxonomy" id="412755"/>
    <lineage>
        <taxon>unclassified sequences</taxon>
        <taxon>metagenomes</taxon>
        <taxon>ecological metagenomes</taxon>
    </lineage>
</organism>
<accession>X1ENP4</accession>
<feature type="domain" description="Uroporphyrinogen decarboxylase (URO-D)" evidence="1">
    <location>
        <begin position="125"/>
        <end position="259"/>
    </location>
</feature>
<dbReference type="GO" id="GO:0004853">
    <property type="term" value="F:uroporphyrinogen decarboxylase activity"/>
    <property type="evidence" value="ECO:0007669"/>
    <property type="project" value="InterPro"/>
</dbReference>
<dbReference type="SUPFAM" id="SSF51726">
    <property type="entry name" value="UROD/MetE-like"/>
    <property type="match status" value="1"/>
</dbReference>
<dbReference type="GO" id="GO:0006779">
    <property type="term" value="P:porphyrin-containing compound biosynthetic process"/>
    <property type="evidence" value="ECO:0007669"/>
    <property type="project" value="InterPro"/>
</dbReference>
<feature type="non-terminal residue" evidence="2">
    <location>
        <position position="260"/>
    </location>
</feature>
<evidence type="ECO:0000259" key="1">
    <source>
        <dbReference type="Pfam" id="PF01208"/>
    </source>
</evidence>
<evidence type="ECO:0000313" key="2">
    <source>
        <dbReference type="EMBL" id="GAH18749.1"/>
    </source>
</evidence>
<sequence>MTSRERVTRILNHQEADRIAIDLGGRVASMHIEAYNRLKGYLGIREDHGLTWNKLWFQVEDFDERVLNEFDIDFRRVYLRGPSNGGVRFNPDGTITDEWGLTLKKITTSHGPLHEMIGHPLAEASLEDIESYSWPDPTDPARTKGLEEEVKNLYESTDHAIVAGAIGAGPFEVASWLRGSEQYYIDLLTNREFAVRLFEKVVDLYIEFYRVFLNKVGKHIQIIETSDDYGTQRGLLISPQLYKDVFKPQHKGLLNFIKSR</sequence>
<dbReference type="PANTHER" id="PTHR47099">
    <property type="entry name" value="METHYLCOBAMIDE:COM METHYLTRANSFERASE MTBA"/>
    <property type="match status" value="1"/>
</dbReference>